<gene>
    <name evidence="7 9 10" type="ORF">SRAE_X000118200</name>
</gene>
<keyword evidence="6" id="KW-0520">NAD</keyword>
<dbReference type="CTD" id="36384242"/>
<dbReference type="GO" id="GO:0003951">
    <property type="term" value="F:NAD+ kinase activity"/>
    <property type="evidence" value="ECO:0007669"/>
    <property type="project" value="UniProtKB-EC"/>
</dbReference>
<proteinExistence type="inferred from homology"/>
<dbReference type="Pfam" id="PF01513">
    <property type="entry name" value="NAD_kinase"/>
    <property type="match status" value="1"/>
</dbReference>
<dbReference type="InterPro" id="IPR017438">
    <property type="entry name" value="ATP-NAD_kinase_N"/>
</dbReference>
<dbReference type="OMA" id="WHFNINK"/>
<dbReference type="Gene3D" id="2.60.200.30">
    <property type="entry name" value="Probable inorganic polyphosphate/atp-NAD kinase, domain 2"/>
    <property type="match status" value="1"/>
</dbReference>
<dbReference type="PANTHER" id="PTHR13158">
    <property type="match status" value="1"/>
</dbReference>
<evidence type="ECO:0000313" key="9">
    <source>
        <dbReference type="WBParaSite" id="SRAE_X000118200.1"/>
    </source>
</evidence>
<dbReference type="WormBase" id="SRAE_X000118200">
    <property type="protein sequence ID" value="SRP10688"/>
    <property type="gene ID" value="WBGene00266748"/>
</dbReference>
<dbReference type="RefSeq" id="XP_024498645.1">
    <property type="nucleotide sequence ID" value="XM_024646074.1"/>
</dbReference>
<evidence type="ECO:0000256" key="1">
    <source>
        <dbReference type="ARBA" id="ARBA00010995"/>
    </source>
</evidence>
<accession>A0A090KPX6</accession>
<name>A0A090KPX6_STRRB</name>
<dbReference type="EMBL" id="LN609396">
    <property type="protein sequence ID" value="CEF59434.1"/>
    <property type="molecule type" value="Genomic_DNA"/>
</dbReference>
<dbReference type="OrthoDB" id="185618at2759"/>
<evidence type="ECO:0000256" key="3">
    <source>
        <dbReference type="ARBA" id="ARBA00022679"/>
    </source>
</evidence>
<keyword evidence="8" id="KW-1185">Reference proteome</keyword>
<evidence type="ECO:0000256" key="2">
    <source>
        <dbReference type="ARBA" id="ARBA00012120"/>
    </source>
</evidence>
<dbReference type="SUPFAM" id="SSF111331">
    <property type="entry name" value="NAD kinase/diacylglycerol kinase-like"/>
    <property type="match status" value="1"/>
</dbReference>
<evidence type="ECO:0000313" key="10">
    <source>
        <dbReference type="WormBase" id="SRAE_X000118200"/>
    </source>
</evidence>
<dbReference type="Gene3D" id="3.40.50.10330">
    <property type="entry name" value="Probable inorganic polyphosphate/atp-NAD kinase, domain 1"/>
    <property type="match status" value="1"/>
</dbReference>
<evidence type="ECO:0000256" key="5">
    <source>
        <dbReference type="ARBA" id="ARBA00022857"/>
    </source>
</evidence>
<keyword evidence="3" id="KW-0808">Transferase</keyword>
<sequence>MQSIYTPFTNLLNSNNTVVNEPLNKEKVLKENYLLLKNSEKNFFPPRKVLIISKTTRLQWEMSLKDVNYKKIKNEKVFFDEISNENISPHIIVKHLKHIKYVNKIIHALKKHCIQIKIIYFDEYNENSSKGFDLIITAGGDGTFLTGASKIKNNIPIIGLNSDYHGSEGYLCIGKKMNIPPKIIINKFLEKKFDWMYRQRIKVIVKERSITKEKNMLVNKKIFYVLNEVFISEINSGKVSYFEVSINNEKPVKQKNSGISICTGTGSTAWHFNINKLYDDKLKSIINVLENMGVIFENKNSNFIKEVCNRYNKKLIFDPFCCQMAYTFREPIYNNTFHQMSQKGFTRNIKIISKCSNGGLFLDGNNLIPINFNSEIILQILPEDSLKTVYMNFDN</sequence>
<evidence type="ECO:0000256" key="6">
    <source>
        <dbReference type="ARBA" id="ARBA00023027"/>
    </source>
</evidence>
<dbReference type="InterPro" id="IPR017437">
    <property type="entry name" value="ATP-NAD_kinase_PpnK-typ_C"/>
</dbReference>
<evidence type="ECO:0000256" key="4">
    <source>
        <dbReference type="ARBA" id="ARBA00022777"/>
    </source>
</evidence>
<dbReference type="EC" id="2.7.1.23" evidence="2"/>
<dbReference type="InterPro" id="IPR016064">
    <property type="entry name" value="NAD/diacylglycerol_kinase_sf"/>
</dbReference>
<keyword evidence="5" id="KW-0521">NADP</keyword>
<protein>
    <recommendedName>
        <fullName evidence="2">NAD(+) kinase</fullName>
        <ecNumber evidence="2">2.7.1.23</ecNumber>
    </recommendedName>
</protein>
<reference evidence="7" key="2">
    <citation type="submission" date="2014-09" db="EMBL/GenBank/DDBJ databases">
        <authorList>
            <person name="Aslett A.Martin."/>
        </authorList>
    </citation>
    <scope>NUCLEOTIDE SEQUENCE</scope>
    <source>
        <strain evidence="7">ED321 Heterogonic</strain>
    </source>
</reference>
<evidence type="ECO:0000313" key="8">
    <source>
        <dbReference type="Proteomes" id="UP000035682"/>
    </source>
</evidence>
<dbReference type="PANTHER" id="PTHR13158:SF5">
    <property type="entry name" value="NAD KINASE 2, MITOCHONDRIAL"/>
    <property type="match status" value="1"/>
</dbReference>
<organism evidence="7">
    <name type="scientific">Strongyloides ratti</name>
    <name type="common">Parasitic roundworm</name>
    <dbReference type="NCBI Taxonomy" id="34506"/>
    <lineage>
        <taxon>Eukaryota</taxon>
        <taxon>Metazoa</taxon>
        <taxon>Ecdysozoa</taxon>
        <taxon>Nematoda</taxon>
        <taxon>Chromadorea</taxon>
        <taxon>Rhabditida</taxon>
        <taxon>Tylenchina</taxon>
        <taxon>Panagrolaimomorpha</taxon>
        <taxon>Strongyloidoidea</taxon>
        <taxon>Strongyloididae</taxon>
        <taxon>Strongyloides</taxon>
    </lineage>
</organism>
<evidence type="ECO:0000313" key="7">
    <source>
        <dbReference type="EMBL" id="CEF59434.1"/>
    </source>
</evidence>
<reference evidence="9" key="3">
    <citation type="submission" date="2020-12" db="UniProtKB">
        <authorList>
            <consortium name="WormBaseParasite"/>
        </authorList>
    </citation>
    <scope>IDENTIFICATION</scope>
</reference>
<dbReference type="GO" id="GO:0005739">
    <property type="term" value="C:mitochondrion"/>
    <property type="evidence" value="ECO:0007669"/>
    <property type="project" value="TreeGrafter"/>
</dbReference>
<dbReference type="Proteomes" id="UP000035682">
    <property type="component" value="Unplaced"/>
</dbReference>
<dbReference type="GO" id="GO:0019674">
    <property type="term" value="P:NAD+ metabolic process"/>
    <property type="evidence" value="ECO:0007669"/>
    <property type="project" value="InterPro"/>
</dbReference>
<reference evidence="8" key="1">
    <citation type="submission" date="2014-09" db="EMBL/GenBank/DDBJ databases">
        <authorList>
            <person name="Martin A.A."/>
        </authorList>
    </citation>
    <scope>NUCLEOTIDE SEQUENCE</scope>
    <source>
        <strain evidence="8">ED321</strain>
    </source>
</reference>
<dbReference type="InterPro" id="IPR002504">
    <property type="entry name" value="NADK"/>
</dbReference>
<dbReference type="GO" id="GO:0006741">
    <property type="term" value="P:NADP+ biosynthetic process"/>
    <property type="evidence" value="ECO:0007669"/>
    <property type="project" value="InterPro"/>
</dbReference>
<dbReference type="AlphaFoldDB" id="A0A090KPX6"/>
<keyword evidence="4 7" id="KW-0418">Kinase</keyword>
<comment type="similarity">
    <text evidence="1">Belongs to the NAD kinase family.</text>
</comment>
<dbReference type="GeneID" id="36384242"/>
<dbReference type="WBParaSite" id="SRAE_X000118200.1">
    <property type="protein sequence ID" value="SRAE_X000118200.1"/>
    <property type="gene ID" value="WBGene00266748"/>
</dbReference>